<feature type="region of interest" description="Disordered" evidence="1">
    <location>
        <begin position="1"/>
        <end position="24"/>
    </location>
</feature>
<name>V4L7I2_EUTSA</name>
<dbReference type="KEGG" id="eus:EUTSA_v10000416mg"/>
<protein>
    <submittedName>
        <fullName evidence="2">Uncharacterized protein</fullName>
    </submittedName>
</protein>
<dbReference type="AlphaFoldDB" id="V4L7I2"/>
<accession>V4L7I2</accession>
<feature type="compositionally biased region" description="Basic and acidic residues" evidence="1">
    <location>
        <begin position="15"/>
        <end position="24"/>
    </location>
</feature>
<proteinExistence type="predicted"/>
<evidence type="ECO:0000313" key="2">
    <source>
        <dbReference type="EMBL" id="ESQ46325.1"/>
    </source>
</evidence>
<keyword evidence="3" id="KW-1185">Reference proteome</keyword>
<dbReference type="Gramene" id="ESQ46325">
    <property type="protein sequence ID" value="ESQ46325"/>
    <property type="gene ID" value="EUTSA_v10000416mg"/>
</dbReference>
<dbReference type="Proteomes" id="UP000030689">
    <property type="component" value="Unassembled WGS sequence"/>
</dbReference>
<evidence type="ECO:0000313" key="3">
    <source>
        <dbReference type="Proteomes" id="UP000030689"/>
    </source>
</evidence>
<organism evidence="2 3">
    <name type="scientific">Eutrema salsugineum</name>
    <name type="common">Saltwater cress</name>
    <name type="synonym">Sisymbrium salsugineum</name>
    <dbReference type="NCBI Taxonomy" id="72664"/>
    <lineage>
        <taxon>Eukaryota</taxon>
        <taxon>Viridiplantae</taxon>
        <taxon>Streptophyta</taxon>
        <taxon>Embryophyta</taxon>
        <taxon>Tracheophyta</taxon>
        <taxon>Spermatophyta</taxon>
        <taxon>Magnoliopsida</taxon>
        <taxon>eudicotyledons</taxon>
        <taxon>Gunneridae</taxon>
        <taxon>Pentapetalae</taxon>
        <taxon>rosids</taxon>
        <taxon>malvids</taxon>
        <taxon>Brassicales</taxon>
        <taxon>Brassicaceae</taxon>
        <taxon>Eutremeae</taxon>
        <taxon>Eutrema</taxon>
    </lineage>
</organism>
<sequence>MRTKRVEEEEEEEKEKENERMNNIKEAARKNGRYYRVMRVMVNLRISQYPESEKG</sequence>
<reference evidence="2 3" key="1">
    <citation type="journal article" date="2013" name="Front. Plant Sci.">
        <title>The Reference Genome of the Halophytic Plant Eutrema salsugineum.</title>
        <authorList>
            <person name="Yang R."/>
            <person name="Jarvis D.E."/>
            <person name="Chen H."/>
            <person name="Beilstein M.A."/>
            <person name="Grimwood J."/>
            <person name="Jenkins J."/>
            <person name="Shu S."/>
            <person name="Prochnik S."/>
            <person name="Xin M."/>
            <person name="Ma C."/>
            <person name="Schmutz J."/>
            <person name="Wing R.A."/>
            <person name="Mitchell-Olds T."/>
            <person name="Schumaker K.S."/>
            <person name="Wang X."/>
        </authorList>
    </citation>
    <scope>NUCLEOTIDE SEQUENCE [LARGE SCALE GENOMIC DNA]</scope>
</reference>
<evidence type="ECO:0000256" key="1">
    <source>
        <dbReference type="SAM" id="MobiDB-lite"/>
    </source>
</evidence>
<gene>
    <name evidence="2" type="ORF">EUTSA_v10000416mg</name>
</gene>
<dbReference type="EMBL" id="KI517426">
    <property type="protein sequence ID" value="ESQ46325.1"/>
    <property type="molecule type" value="Genomic_DNA"/>
</dbReference>